<dbReference type="InterPro" id="IPR038883">
    <property type="entry name" value="AN11006-like"/>
</dbReference>
<feature type="domain" description="DUF7730" evidence="1">
    <location>
        <begin position="18"/>
        <end position="142"/>
    </location>
</feature>
<comment type="caution">
    <text evidence="2">The sequence shown here is derived from an EMBL/GenBank/DDBJ whole genome shotgun (WGS) entry which is preliminary data.</text>
</comment>
<dbReference type="EMBL" id="PDXF01000020">
    <property type="protein sequence ID" value="RYO00173.1"/>
    <property type="molecule type" value="Genomic_DNA"/>
</dbReference>
<evidence type="ECO:0000259" key="1">
    <source>
        <dbReference type="Pfam" id="PF24864"/>
    </source>
</evidence>
<dbReference type="InterPro" id="IPR056632">
    <property type="entry name" value="DUF7730"/>
</dbReference>
<accession>A0ABY0GBM5</accession>
<organism evidence="2 3">
    <name type="scientific">Alternaria tenuissima</name>
    <dbReference type="NCBI Taxonomy" id="119927"/>
    <lineage>
        <taxon>Eukaryota</taxon>
        <taxon>Fungi</taxon>
        <taxon>Dikarya</taxon>
        <taxon>Ascomycota</taxon>
        <taxon>Pezizomycotina</taxon>
        <taxon>Dothideomycetes</taxon>
        <taxon>Pleosporomycetidae</taxon>
        <taxon>Pleosporales</taxon>
        <taxon>Pleosporineae</taxon>
        <taxon>Pleosporaceae</taxon>
        <taxon>Alternaria</taxon>
        <taxon>Alternaria sect. Alternaria</taxon>
        <taxon>Alternaria alternata complex</taxon>
    </lineage>
</organism>
<dbReference type="Pfam" id="PF24864">
    <property type="entry name" value="DUF7730"/>
    <property type="match status" value="1"/>
</dbReference>
<name>A0ABY0GBM5_9PLEO</name>
<dbReference type="PANTHER" id="PTHR42085:SF1">
    <property type="entry name" value="F-BOX DOMAIN-CONTAINING PROTEIN"/>
    <property type="match status" value="1"/>
</dbReference>
<evidence type="ECO:0000313" key="3">
    <source>
        <dbReference type="Proteomes" id="UP000293195"/>
    </source>
</evidence>
<proteinExistence type="predicted"/>
<gene>
    <name evidence="2" type="ORF">AA0119_g6301</name>
</gene>
<sequence>MDIPKVCSAPFDPRAPSLLTLPAEIRNSINEYIFIRHESILIHDADFYYNSGSYGCENESHLLFPKHTFGSDEEEQVYQSKNTRCSKSLKGRETRSDAEKEDALLFRHEASLGIGLLKSCRQMYHETSSILYSKNTFVVSQVRERAPHEEWKACESENRRGYHQVSYTPKWLASLGFQTRRLRNVVIDVSAYTYVYSDATPDWLPLLRAIWDGLPMRCNISFAHTGRRTEFHPVRNSRGLVPIATRLNRALDALAKDNTLRLRRYSISRSLISSVTMSAGGDSGCVKFYTEPRSISRGFWIDEASGNAVWFTSETIMSPMDLPLQVKDIVCRYVFAHEPRLRIVLNSLNPLGCHRAVFDISWDFRMSFIRSVVTDIPIIVELEAAPADMDYNALDPFRRYSLIVRAPLKRDLYHKRMSHLPDLLRPHDSLISQIIQENIRDCCREEHDNDRTTLLIRVPLVRPVKLTDICINISVLLSWLEGVGHKNCRDEVPLVIQLEYTNGRELSYETNSTTIGQLKMQIFLSFTGMLNRHSRGEESGPELPELWIDGYANLVDLASPSMEFRSSQAYSTEPEVSKRHLKSVLDDIEARHNLRDQLECVMYGSYPCMCRAWRSLRPWAESVWRKEQL</sequence>
<protein>
    <recommendedName>
        <fullName evidence="1">DUF7730 domain-containing protein</fullName>
    </recommendedName>
</protein>
<keyword evidence="3" id="KW-1185">Reference proteome</keyword>
<reference evidence="3" key="1">
    <citation type="journal article" date="2019" name="bioRxiv">
        <title>Genomics, evolutionary history and diagnostics of the Alternaria alternata species group including apple and Asian pear pathotypes.</title>
        <authorList>
            <person name="Armitage A.D."/>
            <person name="Cockerton H.M."/>
            <person name="Sreenivasaprasad S."/>
            <person name="Woodhall J.W."/>
            <person name="Lane C.R."/>
            <person name="Harrison R.J."/>
            <person name="Clarkson J.P."/>
        </authorList>
    </citation>
    <scope>NUCLEOTIDE SEQUENCE [LARGE SCALE GENOMIC DNA]</scope>
    <source>
        <strain evidence="3">FERA 635</strain>
    </source>
</reference>
<evidence type="ECO:0000313" key="2">
    <source>
        <dbReference type="EMBL" id="RYO00173.1"/>
    </source>
</evidence>
<dbReference type="PANTHER" id="PTHR42085">
    <property type="entry name" value="F-BOX DOMAIN-CONTAINING PROTEIN"/>
    <property type="match status" value="1"/>
</dbReference>
<dbReference type="Proteomes" id="UP000293195">
    <property type="component" value="Unassembled WGS sequence"/>
</dbReference>